<dbReference type="EMBL" id="JAEPRE010000143">
    <property type="protein sequence ID" value="KAG2231606.1"/>
    <property type="molecule type" value="Genomic_DNA"/>
</dbReference>
<evidence type="ECO:0000313" key="1">
    <source>
        <dbReference type="EMBL" id="KAG2231606.1"/>
    </source>
</evidence>
<sequence>MCGYADEDQHFHNFAVPTEYCPGIDLISKIILTDV</sequence>
<dbReference type="AlphaFoldDB" id="A0A8H7VR35"/>
<protein>
    <submittedName>
        <fullName evidence="1">Uncharacterized protein</fullName>
    </submittedName>
</protein>
<accession>A0A8H7VR35</accession>
<evidence type="ECO:0000313" key="2">
    <source>
        <dbReference type="Proteomes" id="UP000613177"/>
    </source>
</evidence>
<gene>
    <name evidence="1" type="ORF">INT48_006692</name>
</gene>
<comment type="caution">
    <text evidence="1">The sequence shown here is derived from an EMBL/GenBank/DDBJ whole genome shotgun (WGS) entry which is preliminary data.</text>
</comment>
<name>A0A8H7VR35_9FUNG</name>
<organism evidence="1 2">
    <name type="scientific">Thamnidium elegans</name>
    <dbReference type="NCBI Taxonomy" id="101142"/>
    <lineage>
        <taxon>Eukaryota</taxon>
        <taxon>Fungi</taxon>
        <taxon>Fungi incertae sedis</taxon>
        <taxon>Mucoromycota</taxon>
        <taxon>Mucoromycotina</taxon>
        <taxon>Mucoromycetes</taxon>
        <taxon>Mucorales</taxon>
        <taxon>Mucorineae</taxon>
        <taxon>Mucoraceae</taxon>
        <taxon>Thamnidium</taxon>
    </lineage>
</organism>
<keyword evidence="2" id="KW-1185">Reference proteome</keyword>
<proteinExistence type="predicted"/>
<reference evidence="1" key="1">
    <citation type="submission" date="2021-01" db="EMBL/GenBank/DDBJ databases">
        <title>Metabolic potential, ecology and presence of endohyphal bacteria is reflected in genomic diversity of Mucoromycotina.</title>
        <authorList>
            <person name="Muszewska A."/>
            <person name="Okrasinska A."/>
            <person name="Steczkiewicz K."/>
            <person name="Drgas O."/>
            <person name="Orlowska M."/>
            <person name="Perlinska-Lenart U."/>
            <person name="Aleksandrzak-Piekarczyk T."/>
            <person name="Szatraj K."/>
            <person name="Zielenkiewicz U."/>
            <person name="Pilsyk S."/>
            <person name="Malc E."/>
            <person name="Mieczkowski P."/>
            <person name="Kruszewska J.S."/>
            <person name="Biernat P."/>
            <person name="Pawlowska J."/>
        </authorList>
    </citation>
    <scope>NUCLEOTIDE SEQUENCE</scope>
    <source>
        <strain evidence="1">WA0000018081</strain>
    </source>
</reference>
<dbReference type="Proteomes" id="UP000613177">
    <property type="component" value="Unassembled WGS sequence"/>
</dbReference>